<feature type="domain" description="Acetophenone carboxylase-like C-terminal" evidence="3">
    <location>
        <begin position="500"/>
        <end position="675"/>
    </location>
</feature>
<dbReference type="InterPro" id="IPR049517">
    <property type="entry name" value="ACX-like_C"/>
</dbReference>
<evidence type="ECO:0000259" key="2">
    <source>
        <dbReference type="Pfam" id="PF05378"/>
    </source>
</evidence>
<evidence type="ECO:0000259" key="3">
    <source>
        <dbReference type="Pfam" id="PF19278"/>
    </source>
</evidence>
<dbReference type="Pfam" id="PF05378">
    <property type="entry name" value="Hydant_A_N"/>
    <property type="match status" value="1"/>
</dbReference>
<gene>
    <name evidence="4" type="ORF">ETSY1_09855</name>
</gene>
<evidence type="ECO:0000259" key="1">
    <source>
        <dbReference type="Pfam" id="PF01968"/>
    </source>
</evidence>
<accession>W4LS06</accession>
<dbReference type="Proteomes" id="UP000019141">
    <property type="component" value="Unassembled WGS sequence"/>
</dbReference>
<dbReference type="GO" id="GO:0017168">
    <property type="term" value="F:5-oxoprolinase (ATP-hydrolyzing) activity"/>
    <property type="evidence" value="ECO:0007669"/>
    <property type="project" value="TreeGrafter"/>
</dbReference>
<dbReference type="GO" id="GO:0006749">
    <property type="term" value="P:glutathione metabolic process"/>
    <property type="evidence" value="ECO:0007669"/>
    <property type="project" value="TreeGrafter"/>
</dbReference>
<protein>
    <submittedName>
        <fullName evidence="4">N-methylhydantoinase</fullName>
    </submittedName>
</protein>
<evidence type="ECO:0000313" key="5">
    <source>
        <dbReference type="Proteomes" id="UP000019141"/>
    </source>
</evidence>
<comment type="caution">
    <text evidence="4">The sequence shown here is derived from an EMBL/GenBank/DDBJ whole genome shotgun (WGS) entry which is preliminary data.</text>
</comment>
<dbReference type="InterPro" id="IPR002821">
    <property type="entry name" value="Hydantoinase_A"/>
</dbReference>
<dbReference type="EMBL" id="AZHW01000301">
    <property type="protein sequence ID" value="ETX00804.1"/>
    <property type="molecule type" value="Genomic_DNA"/>
</dbReference>
<dbReference type="PANTHER" id="PTHR11365">
    <property type="entry name" value="5-OXOPROLINASE RELATED"/>
    <property type="match status" value="1"/>
</dbReference>
<dbReference type="HOGENOM" id="CLU_002157_1_2_7"/>
<dbReference type="PANTHER" id="PTHR11365:SF23">
    <property type="entry name" value="HYPOTHETICAL 5-OXOPROLINASE (EUROFUNG)-RELATED"/>
    <property type="match status" value="1"/>
</dbReference>
<dbReference type="InterPro" id="IPR045079">
    <property type="entry name" value="Oxoprolinase-like"/>
</dbReference>
<keyword evidence="5" id="KW-1185">Reference proteome</keyword>
<dbReference type="Pfam" id="PF01968">
    <property type="entry name" value="Hydantoinase_A"/>
    <property type="match status" value="1"/>
</dbReference>
<dbReference type="Pfam" id="PF19278">
    <property type="entry name" value="Hydant_A_C"/>
    <property type="match status" value="1"/>
</dbReference>
<feature type="domain" description="Hydantoinase/oxoprolinase N-terminal" evidence="2">
    <location>
        <begin position="5"/>
        <end position="180"/>
    </location>
</feature>
<proteinExistence type="predicted"/>
<dbReference type="InterPro" id="IPR008040">
    <property type="entry name" value="Hydant_A_N"/>
</dbReference>
<dbReference type="GO" id="GO:0005829">
    <property type="term" value="C:cytosol"/>
    <property type="evidence" value="ECO:0007669"/>
    <property type="project" value="TreeGrafter"/>
</dbReference>
<sequence length="687" mass="73947">MAWVIGVDVGGTFTDFYALEDQAGTFIVHKTPSTPGNPAQAIVDGLQALCTQHHIDPPEIRRLSHGTTVATNTLLQRRGATVALITTQGFRDLLEIGRQIRPHMFSLQEDYPTPLVPRERRYEVAERMMADGQVLRPLDAASVQHALAQVRDSGAQACAVCLLFAFVNPEHEQAIAKALETIPNLYVSLSSDVQPEFREYERLSTTVLNAYLQPIIADYLRDLGEHLGGRLPQAALGINQSSGGLMSFDRARQFPIRTALSGPAAGAVGAIDRARLAETPDIITLDMGGTSADVALVQGYETGTSYDREVGGFPVRLPMADIHTVGAGGGSIAWFDRDDLLKVGPLSAGAAPGPACYQMGGEQPTVTDANLFLGRLSPGGLLGGSMPLDVDAAQAVIAPVAERLGFSCERAAHGILGLVVSNMVRAIRAISVERGHDPRQFALMPFGGAGPLHASDVARSLGIRNLIVPFAPGILCAQGLVVSDLKEDFVRTARTRVEPSQQEQIRNTIEALQHDSEMWFEAEGLASAQRSLHVVLDMRYVGQNFELSVPLGQAVLTALESNDITERLCALFFEAHERQYGYHNPAAPVEIMNYRATARGKLYQPPTPASGSPTPLDSPVPSSQRAVYFAADTALQTPVYQRADLQPGHRIEGPAVIEQLDATTLLYPGDALRVDAAFNLRIEVALP</sequence>
<dbReference type="SUPFAM" id="SSF53067">
    <property type="entry name" value="Actin-like ATPase domain"/>
    <property type="match status" value="1"/>
</dbReference>
<dbReference type="AlphaFoldDB" id="W4LS06"/>
<evidence type="ECO:0000313" key="4">
    <source>
        <dbReference type="EMBL" id="ETX00804.1"/>
    </source>
</evidence>
<dbReference type="PATRIC" id="fig|1429438.4.peg.2019"/>
<reference evidence="4 5" key="1">
    <citation type="journal article" date="2014" name="Nature">
        <title>An environmental bacterial taxon with a large and distinct metabolic repertoire.</title>
        <authorList>
            <person name="Wilson M.C."/>
            <person name="Mori T."/>
            <person name="Ruckert C."/>
            <person name="Uria A.R."/>
            <person name="Helf M.J."/>
            <person name="Takada K."/>
            <person name="Gernert C."/>
            <person name="Steffens U.A."/>
            <person name="Heycke N."/>
            <person name="Schmitt S."/>
            <person name="Rinke C."/>
            <person name="Helfrich E.J."/>
            <person name="Brachmann A.O."/>
            <person name="Gurgui C."/>
            <person name="Wakimoto T."/>
            <person name="Kracht M."/>
            <person name="Crusemann M."/>
            <person name="Hentschel U."/>
            <person name="Abe I."/>
            <person name="Matsunaga S."/>
            <person name="Kalinowski J."/>
            <person name="Takeyama H."/>
            <person name="Piel J."/>
        </authorList>
    </citation>
    <scope>NUCLEOTIDE SEQUENCE [LARGE SCALE GENOMIC DNA]</scope>
    <source>
        <strain evidence="5">TSY1</strain>
    </source>
</reference>
<feature type="domain" description="Hydantoinase A/oxoprolinase" evidence="1">
    <location>
        <begin position="202"/>
        <end position="488"/>
    </location>
</feature>
<name>W4LS06_ENTF1</name>
<organism evidence="4 5">
    <name type="scientific">Entotheonella factor</name>
    <dbReference type="NCBI Taxonomy" id="1429438"/>
    <lineage>
        <taxon>Bacteria</taxon>
        <taxon>Pseudomonadati</taxon>
        <taxon>Nitrospinota/Tectimicrobiota group</taxon>
        <taxon>Candidatus Tectimicrobiota</taxon>
        <taxon>Candidatus Entotheonellia</taxon>
        <taxon>Candidatus Entotheonellales</taxon>
        <taxon>Candidatus Entotheonellaceae</taxon>
        <taxon>Candidatus Entotheonella</taxon>
    </lineage>
</organism>
<dbReference type="InterPro" id="IPR043129">
    <property type="entry name" value="ATPase_NBD"/>
</dbReference>